<dbReference type="AlphaFoldDB" id="A0A4R7EM20"/>
<comment type="subcellular location">
    <subcellularLocation>
        <location evidence="3">Cytoplasm</location>
    </subcellularLocation>
</comment>
<evidence type="ECO:0000313" key="6">
    <source>
        <dbReference type="Proteomes" id="UP000295215"/>
    </source>
</evidence>
<comment type="function">
    <text evidence="3">Catalyzes the stereoinversion of LL-2,6-diaminopimelate (L,L-DAP) to meso-diaminopimelate (meso-DAP), a precursor of L-lysine and an essential component of the bacterial peptidoglycan.</text>
</comment>
<keyword evidence="6" id="KW-1185">Reference proteome</keyword>
<dbReference type="Pfam" id="PF01678">
    <property type="entry name" value="DAP_epimerase"/>
    <property type="match status" value="2"/>
</dbReference>
<dbReference type="GO" id="GO:0008837">
    <property type="term" value="F:diaminopimelate epimerase activity"/>
    <property type="evidence" value="ECO:0007669"/>
    <property type="project" value="UniProtKB-UniRule"/>
</dbReference>
<dbReference type="Proteomes" id="UP000295215">
    <property type="component" value="Unassembled WGS sequence"/>
</dbReference>
<gene>
    <name evidence="3" type="primary">dapF</name>
    <name evidence="5" type="ORF">C8P70_1365</name>
</gene>
<dbReference type="RefSeq" id="WP_133713646.1">
    <property type="nucleotide sequence ID" value="NZ_SOAG01000036.1"/>
</dbReference>
<comment type="subunit">
    <text evidence="3">Homodimer.</text>
</comment>
<feature type="binding site" evidence="3">
    <location>
        <begin position="74"/>
        <end position="75"/>
    </location>
    <ligand>
        <name>substrate</name>
    </ligand>
</feature>
<protein>
    <recommendedName>
        <fullName evidence="3 4">Diaminopimelate epimerase</fullName>
        <shortName evidence="3">DAP epimerase</shortName>
        <ecNumber evidence="3 4">5.1.1.7</ecNumber>
    </recommendedName>
    <alternativeName>
        <fullName evidence="3">PLP-independent amino acid racemase</fullName>
    </alternativeName>
</protein>
<feature type="site" description="Could be important to modulate the pK values of the two catalytic cysteine residues" evidence="3">
    <location>
        <position position="138"/>
    </location>
</feature>
<accession>A0A4R7EM20</accession>
<dbReference type="PANTHER" id="PTHR31689">
    <property type="entry name" value="DIAMINOPIMELATE EPIMERASE, CHLOROPLASTIC"/>
    <property type="match status" value="1"/>
</dbReference>
<keyword evidence="3" id="KW-0963">Cytoplasm</keyword>
<dbReference type="UniPathway" id="UPA00034">
    <property type="reaction ID" value="UER00025"/>
</dbReference>
<comment type="caution">
    <text evidence="5">The sequence shown here is derived from an EMBL/GenBank/DDBJ whole genome shotgun (WGS) entry which is preliminary data.</text>
</comment>
<dbReference type="GO" id="GO:0005829">
    <property type="term" value="C:cytosol"/>
    <property type="evidence" value="ECO:0007669"/>
    <property type="project" value="TreeGrafter"/>
</dbReference>
<evidence type="ECO:0000313" key="5">
    <source>
        <dbReference type="EMBL" id="TDS51596.1"/>
    </source>
</evidence>
<evidence type="ECO:0000256" key="4">
    <source>
        <dbReference type="NCBIfam" id="TIGR00652"/>
    </source>
</evidence>
<feature type="active site" description="Proton acceptor" evidence="3">
    <location>
        <position position="198"/>
    </location>
</feature>
<dbReference type="GO" id="GO:0009089">
    <property type="term" value="P:lysine biosynthetic process via diaminopimelate"/>
    <property type="evidence" value="ECO:0007669"/>
    <property type="project" value="UniProtKB-UniRule"/>
</dbReference>
<dbReference type="PANTHER" id="PTHR31689:SF0">
    <property type="entry name" value="DIAMINOPIMELATE EPIMERASE"/>
    <property type="match status" value="1"/>
</dbReference>
<feature type="site" description="Could be important to modulate the pK values of the two catalytic cysteine residues" evidence="3">
    <location>
        <position position="188"/>
    </location>
</feature>
<dbReference type="EC" id="5.1.1.7" evidence="3 4"/>
<evidence type="ECO:0000256" key="2">
    <source>
        <dbReference type="ARBA" id="ARBA00023235"/>
    </source>
</evidence>
<reference evidence="5 6" key="1">
    <citation type="submission" date="2019-03" db="EMBL/GenBank/DDBJ databases">
        <title>Genomic Encyclopedia of Archaeal and Bacterial Type Strains, Phase II (KMG-II): from individual species to whole genera.</title>
        <authorList>
            <person name="Goeker M."/>
        </authorList>
    </citation>
    <scope>NUCLEOTIDE SEQUENCE [LARGE SCALE GENOMIC DNA]</scope>
    <source>
        <strain evidence="5 6">DSM 28213</strain>
    </source>
</reference>
<dbReference type="Gene3D" id="3.10.310.10">
    <property type="entry name" value="Diaminopimelate Epimerase, Chain A, domain 1"/>
    <property type="match status" value="2"/>
</dbReference>
<dbReference type="OrthoDB" id="9805408at2"/>
<feature type="binding site" evidence="3">
    <location>
        <begin position="188"/>
        <end position="189"/>
    </location>
    <ligand>
        <name>substrate</name>
    </ligand>
</feature>
<dbReference type="InterPro" id="IPR001653">
    <property type="entry name" value="DAP_epimerase_DapF"/>
</dbReference>
<feature type="binding site" evidence="3">
    <location>
        <position position="64"/>
    </location>
    <ligand>
        <name>substrate</name>
    </ligand>
</feature>
<keyword evidence="2 3" id="KW-0413">Isomerase</keyword>
<dbReference type="NCBIfam" id="TIGR00652">
    <property type="entry name" value="DapF"/>
    <property type="match status" value="1"/>
</dbReference>
<evidence type="ECO:0000256" key="1">
    <source>
        <dbReference type="ARBA" id="ARBA00010219"/>
    </source>
</evidence>
<dbReference type="HAMAP" id="MF_00197">
    <property type="entry name" value="DAP_epimerase"/>
    <property type="match status" value="1"/>
</dbReference>
<evidence type="ECO:0000256" key="3">
    <source>
        <dbReference type="HAMAP-Rule" id="MF_00197"/>
    </source>
</evidence>
<feature type="binding site" evidence="3">
    <location>
        <position position="170"/>
    </location>
    <ligand>
        <name>substrate</name>
    </ligand>
</feature>
<dbReference type="SUPFAM" id="SSF54506">
    <property type="entry name" value="Diaminopimelate epimerase-like"/>
    <property type="match status" value="2"/>
</dbReference>
<name>A0A4R7EM20_9FLAO</name>
<keyword evidence="3" id="KW-0457">Lysine biosynthesis</keyword>
<comment type="pathway">
    <text evidence="3">Amino-acid biosynthesis; L-lysine biosynthesis via DAP pathway; DL-2,6-diaminopimelate from LL-2,6-diaminopimelate: step 1/1.</text>
</comment>
<feature type="binding site" evidence="3">
    <location>
        <begin position="199"/>
        <end position="200"/>
    </location>
    <ligand>
        <name>substrate</name>
    </ligand>
</feature>
<feature type="active site" description="Proton donor" evidence="3">
    <location>
        <position position="73"/>
    </location>
</feature>
<proteinExistence type="inferred from homology"/>
<feature type="binding site" evidence="3">
    <location>
        <position position="12"/>
    </location>
    <ligand>
        <name>substrate</name>
    </ligand>
</feature>
<keyword evidence="3" id="KW-0028">Amino-acid biosynthesis</keyword>
<comment type="similarity">
    <text evidence="1 3">Belongs to the diaminopimelate epimerase family.</text>
</comment>
<comment type="catalytic activity">
    <reaction evidence="3">
        <text>(2S,6S)-2,6-diaminopimelate = meso-2,6-diaminopimelate</text>
        <dbReference type="Rhea" id="RHEA:15393"/>
        <dbReference type="ChEBI" id="CHEBI:57609"/>
        <dbReference type="ChEBI" id="CHEBI:57791"/>
        <dbReference type="EC" id="5.1.1.7"/>
    </reaction>
</comment>
<dbReference type="EMBL" id="SOAG01000036">
    <property type="protein sequence ID" value="TDS51596.1"/>
    <property type="molecule type" value="Genomic_DNA"/>
</dbReference>
<comment type="caution">
    <text evidence="3">Lacks conserved residue(s) required for the propagation of feature annotation.</text>
</comment>
<organism evidence="5 6">
    <name type="scientific">Myroides indicus</name>
    <dbReference type="NCBI Taxonomy" id="1323422"/>
    <lineage>
        <taxon>Bacteria</taxon>
        <taxon>Pseudomonadati</taxon>
        <taxon>Bacteroidota</taxon>
        <taxon>Flavobacteriia</taxon>
        <taxon>Flavobacteriales</taxon>
        <taxon>Flavobacteriaceae</taxon>
        <taxon>Myroides</taxon>
    </lineage>
</organism>
<sequence length="259" mass="28951">MLEFYKFQGTGNDFVMIDNRGSIFDKKNSDLVSFLCDRKFGIGGDGLILLETDNTFDFKMVYYNSDGKESSMCGNGGRCIVAFASLLGIIQKQCRFIAVDGEHRALINEDGDISLQMIDVENINKSDDFIFLNTGSPHHIQVVQDIEYYDVFNNGKKIRESEFYMPSGTNVNFVEQKGDNYFKIRTFERGVENETLSCGTGATAAAIAMFDLGKANAREIKIDVEGGSLKVSFDYSDQKYSNVFLTGPAEFVFRGKIAI</sequence>